<dbReference type="Pfam" id="PF01987">
    <property type="entry name" value="AIM24"/>
    <property type="match status" value="1"/>
</dbReference>
<organism evidence="1 2">
    <name type="scientific">Candidatus Egerieicola pullicola</name>
    <dbReference type="NCBI Taxonomy" id="2840775"/>
    <lineage>
        <taxon>Bacteria</taxon>
        <taxon>Bacillati</taxon>
        <taxon>Bacillota</taxon>
        <taxon>Clostridia</taxon>
        <taxon>Eubacteriales</taxon>
        <taxon>Oscillospiraceae</taxon>
        <taxon>Oscillospiraceae incertae sedis</taxon>
        <taxon>Candidatus Egerieicola</taxon>
    </lineage>
</organism>
<dbReference type="InterPro" id="IPR016031">
    <property type="entry name" value="Trp_RNA-bd_attenuator-like_dom"/>
</dbReference>
<reference evidence="1" key="2">
    <citation type="journal article" date="2021" name="PeerJ">
        <title>Extensive microbial diversity within the chicken gut microbiome revealed by metagenomics and culture.</title>
        <authorList>
            <person name="Gilroy R."/>
            <person name="Ravi A."/>
            <person name="Getino M."/>
            <person name="Pursley I."/>
            <person name="Horton D.L."/>
            <person name="Alikhan N.F."/>
            <person name="Baker D."/>
            <person name="Gharbi K."/>
            <person name="Hall N."/>
            <person name="Watson M."/>
            <person name="Adriaenssens E.M."/>
            <person name="Foster-Nyarko E."/>
            <person name="Jarju S."/>
            <person name="Secka A."/>
            <person name="Antonio M."/>
            <person name="Oren A."/>
            <person name="Chaudhuri R.R."/>
            <person name="La Ragione R."/>
            <person name="Hildebrand F."/>
            <person name="Pallen M.J."/>
        </authorList>
    </citation>
    <scope>NUCLEOTIDE SEQUENCE</scope>
    <source>
        <strain evidence="1">CHK184-25365</strain>
    </source>
</reference>
<dbReference type="AlphaFoldDB" id="A0A9D1ALI7"/>
<dbReference type="InterPro" id="IPR002838">
    <property type="entry name" value="AIM24"/>
</dbReference>
<sequence>MQYQIFGEPMPVVVCTLQGGEAMQTEKGSMVWMSENMSMETNAGGSVGKAFSRMFTGESMFRNVYTAIGQQGMIAFGSSFPGSIRAMDVTPDAPIIAQKSAFLCAEMGVETSIQFQKKIGAGFFGGEGFIMQRISGFGKVFLEIDGSAQEYYLQPGQSLIIDTSHLVMMDSTCTLSIQSVKGLKNKVFGGEGFFNTKVTGPGRVMVQTMSVAGLAAALSPMISKSGNN</sequence>
<dbReference type="PANTHER" id="PTHR43657:SF1">
    <property type="entry name" value="ALTERED INHERITANCE OF MITOCHONDRIA PROTEIN 24, MITOCHONDRIAL"/>
    <property type="match status" value="1"/>
</dbReference>
<dbReference type="NCBIfam" id="TIGR00266">
    <property type="entry name" value="TIGR00266 family protein"/>
    <property type="match status" value="1"/>
</dbReference>
<evidence type="ECO:0000313" key="2">
    <source>
        <dbReference type="Proteomes" id="UP000886749"/>
    </source>
</evidence>
<accession>A0A9D1ALI7</accession>
<protein>
    <submittedName>
        <fullName evidence="1">TIGR00266 family protein</fullName>
    </submittedName>
</protein>
<dbReference type="EMBL" id="DVGY01000141">
    <property type="protein sequence ID" value="HIR41411.1"/>
    <property type="molecule type" value="Genomic_DNA"/>
</dbReference>
<comment type="caution">
    <text evidence="1">The sequence shown here is derived from an EMBL/GenBank/DDBJ whole genome shotgun (WGS) entry which is preliminary data.</text>
</comment>
<dbReference type="Gene3D" id="3.60.160.10">
    <property type="entry name" value="Mitochondrial biogenesis AIM24"/>
    <property type="match status" value="1"/>
</dbReference>
<reference evidence="1" key="1">
    <citation type="submission" date="2020-10" db="EMBL/GenBank/DDBJ databases">
        <authorList>
            <person name="Gilroy R."/>
        </authorList>
    </citation>
    <scope>NUCLEOTIDE SEQUENCE</scope>
    <source>
        <strain evidence="1">CHK184-25365</strain>
    </source>
</reference>
<gene>
    <name evidence="1" type="ORF">IAB36_06265</name>
</gene>
<dbReference type="PANTHER" id="PTHR43657">
    <property type="entry name" value="TRYPTOPHAN RNA-BINDING ATTENUATOR PROTEIN-LIKE PROTEIN"/>
    <property type="match status" value="1"/>
</dbReference>
<dbReference type="Proteomes" id="UP000886749">
    <property type="component" value="Unassembled WGS sequence"/>
</dbReference>
<dbReference type="InterPro" id="IPR036983">
    <property type="entry name" value="AIM24_sf"/>
</dbReference>
<evidence type="ECO:0000313" key="1">
    <source>
        <dbReference type="EMBL" id="HIR41411.1"/>
    </source>
</evidence>
<dbReference type="SUPFAM" id="SSF51219">
    <property type="entry name" value="TRAP-like"/>
    <property type="match status" value="1"/>
</dbReference>
<name>A0A9D1ALI7_9FIRM</name>
<proteinExistence type="predicted"/>